<dbReference type="InterPro" id="IPR012379">
    <property type="entry name" value="LytTR_MHYE"/>
</dbReference>
<evidence type="ECO:0000313" key="4">
    <source>
        <dbReference type="EMBL" id="AFT75333.1"/>
    </source>
</evidence>
<evidence type="ECO:0000256" key="2">
    <source>
        <dbReference type="SAM" id="Phobius"/>
    </source>
</evidence>
<evidence type="ECO:0000256" key="1">
    <source>
        <dbReference type="ARBA" id="ARBA00023012"/>
    </source>
</evidence>
<dbReference type="PIRSF" id="PIRSF031767">
    <property type="entry name" value="MHYE_LytTR"/>
    <property type="match status" value="1"/>
</dbReference>
<dbReference type="GO" id="GO:0000156">
    <property type="term" value="F:phosphorelay response regulator activity"/>
    <property type="evidence" value="ECO:0007669"/>
    <property type="project" value="InterPro"/>
</dbReference>
<evidence type="ECO:0000259" key="3">
    <source>
        <dbReference type="PROSITE" id="PS50930"/>
    </source>
</evidence>
<feature type="transmembrane region" description="Helical" evidence="2">
    <location>
        <begin position="96"/>
        <end position="116"/>
    </location>
</feature>
<proteinExistence type="predicted"/>
<feature type="domain" description="HTH LytTR-type" evidence="3">
    <location>
        <begin position="192"/>
        <end position="296"/>
    </location>
</feature>
<dbReference type="GO" id="GO:0003677">
    <property type="term" value="F:DNA binding"/>
    <property type="evidence" value="ECO:0007669"/>
    <property type="project" value="InterPro"/>
</dbReference>
<accession>A0AB33A175</accession>
<feature type="transmembrane region" description="Helical" evidence="2">
    <location>
        <begin position="21"/>
        <end position="44"/>
    </location>
</feature>
<keyword evidence="2" id="KW-0812">Transmembrane</keyword>
<dbReference type="RefSeq" id="WP_014977043.1">
    <property type="nucleotide sequence ID" value="NC_018678.1"/>
</dbReference>
<dbReference type="EMBL" id="CP003844">
    <property type="protein sequence ID" value="AFT75333.1"/>
    <property type="molecule type" value="Genomic_DNA"/>
</dbReference>
<protein>
    <submittedName>
        <fullName evidence="4">Response regulator receiver domain-containing protein</fullName>
    </submittedName>
</protein>
<dbReference type="InterPro" id="IPR007492">
    <property type="entry name" value="LytTR_DNA-bd_dom"/>
</dbReference>
<reference evidence="5" key="1">
    <citation type="journal article" date="2012" name="Sci. Rep.">
        <title>Genomes of surface isolates of Alteromonas macleodii: the life of a widespread marine opportunistic copiotroph.</title>
        <authorList>
            <person name="Lopez-Perez M."/>
            <person name="Gonzaga A."/>
            <person name="Martin-Cuadrado A.B."/>
            <person name="Onyshchenko O."/>
            <person name="Ghavidel A."/>
            <person name="Ghai R."/>
            <person name="Rodriguez-Valera F."/>
        </authorList>
    </citation>
    <scope>NUCLEOTIDE SEQUENCE [LARGE SCALE GENOMIC DNA]</scope>
    <source>
        <strain evidence="5">English Channel 673</strain>
    </source>
</reference>
<gene>
    <name evidence="4" type="ordered locus">AMEC673_13235</name>
</gene>
<dbReference type="AlphaFoldDB" id="A0AB33A175"/>
<dbReference type="PANTHER" id="PTHR37299:SF1">
    <property type="entry name" value="STAGE 0 SPORULATION PROTEIN A HOMOLOG"/>
    <property type="match status" value="1"/>
</dbReference>
<dbReference type="Gene3D" id="2.40.50.1020">
    <property type="entry name" value="LytTr DNA-binding domain"/>
    <property type="match status" value="1"/>
</dbReference>
<keyword evidence="2" id="KW-1133">Transmembrane helix</keyword>
<dbReference type="SMART" id="SM00850">
    <property type="entry name" value="LytTR"/>
    <property type="match status" value="1"/>
</dbReference>
<organism evidence="4 5">
    <name type="scientific">Alteromonas macleodii (strain English Channel 673)</name>
    <dbReference type="NCBI Taxonomy" id="1004788"/>
    <lineage>
        <taxon>Bacteria</taxon>
        <taxon>Pseudomonadati</taxon>
        <taxon>Pseudomonadota</taxon>
        <taxon>Gammaproteobacteria</taxon>
        <taxon>Alteromonadales</taxon>
        <taxon>Alteromonadaceae</taxon>
        <taxon>Alteromonas/Salinimonas group</taxon>
        <taxon>Alteromonas</taxon>
    </lineage>
</organism>
<dbReference type="PANTHER" id="PTHR37299">
    <property type="entry name" value="TRANSCRIPTIONAL REGULATOR-RELATED"/>
    <property type="match status" value="1"/>
</dbReference>
<keyword evidence="1" id="KW-0902">Two-component regulatory system</keyword>
<keyword evidence="2" id="KW-0472">Membrane</keyword>
<dbReference type="PROSITE" id="PS50930">
    <property type="entry name" value="HTH_LYTTR"/>
    <property type="match status" value="1"/>
</dbReference>
<dbReference type="Proteomes" id="UP000006296">
    <property type="component" value="Chromosome"/>
</dbReference>
<evidence type="ECO:0000313" key="5">
    <source>
        <dbReference type="Proteomes" id="UP000006296"/>
    </source>
</evidence>
<sequence length="298" mass="34390">MNNWDEKWSQFLRDSESKHKYAAFVLLTAYLFINNSINAASSWTEFSRSDNNSVALWEPYVWEYSSALSTALLVIPLIIAIRILDQKVKVGATWLGWHFAFASLFSVAHVSLMVAFRKLVYLFSERNYDFGIWLNEFIYEYRKDVWGYITLITFYYIARFGYQRLIGEASPIARDTSQITNDNMASTLPDYLLVKKLNKEFLVQVTDIQRVEASGNYINLHTHVGVYPLRYTLGRFCEEGAHQGFMRVHRSHAVRIPAIVSISYEETGDGTIMLNNGQSVALSRRYKDDLKQALAPNQ</sequence>
<dbReference type="InterPro" id="IPR046947">
    <property type="entry name" value="LytR-like"/>
</dbReference>
<dbReference type="Pfam" id="PF04397">
    <property type="entry name" value="LytTR"/>
    <property type="match status" value="1"/>
</dbReference>
<feature type="transmembrane region" description="Helical" evidence="2">
    <location>
        <begin position="64"/>
        <end position="84"/>
    </location>
</feature>
<dbReference type="KEGG" id="amg:AMEC673_13235"/>
<name>A0AB33A175_ALTME</name>